<dbReference type="EMBL" id="MU005585">
    <property type="protein sequence ID" value="KAF2682993.1"/>
    <property type="molecule type" value="Genomic_DNA"/>
</dbReference>
<dbReference type="AlphaFoldDB" id="A0A6G1IYF1"/>
<dbReference type="OrthoDB" id="3778887at2759"/>
<proteinExistence type="predicted"/>
<sequence length="338" mass="38474">MASSADFTMWTLCRPYDVTFSSVLTMYALNVIILAKSIEHHNTVDYLTKKTCNYNGTTSSTTKAPTHAATSFRIRRPKIHSLPLLPNLHHPHLYTTLPYPDQKLDLPPSLLYSNEPTIYKLHKASRKLPGPTHAIGLSAIDPSLSNIADYGREERERLQQAYLKLNMCNFAVESMIAPISDKLKGMGARVERLLVCPRAHIILKPYEDSDPSIQSVFGITAASGAQFIADFTIEQFGHDAEDRFSTQAEYLDRFTRDGEWILAPLHHQADAEQTEVDLEEQLRVEICCWDLDWKVLESMEMERLGFVRAIGWRLLRMIGKLFGGIPFFRKIRRHGITV</sequence>
<evidence type="ECO:0000313" key="2">
    <source>
        <dbReference type="Proteomes" id="UP000799291"/>
    </source>
</evidence>
<keyword evidence="2" id="KW-1185">Reference proteome</keyword>
<dbReference type="Proteomes" id="UP000799291">
    <property type="component" value="Unassembled WGS sequence"/>
</dbReference>
<reference evidence="1" key="1">
    <citation type="journal article" date="2020" name="Stud. Mycol.">
        <title>101 Dothideomycetes genomes: a test case for predicting lifestyles and emergence of pathogens.</title>
        <authorList>
            <person name="Haridas S."/>
            <person name="Albert R."/>
            <person name="Binder M."/>
            <person name="Bloem J."/>
            <person name="Labutti K."/>
            <person name="Salamov A."/>
            <person name="Andreopoulos B."/>
            <person name="Baker S."/>
            <person name="Barry K."/>
            <person name="Bills G."/>
            <person name="Bluhm B."/>
            <person name="Cannon C."/>
            <person name="Castanera R."/>
            <person name="Culley D."/>
            <person name="Daum C."/>
            <person name="Ezra D."/>
            <person name="Gonzalez J."/>
            <person name="Henrissat B."/>
            <person name="Kuo A."/>
            <person name="Liang C."/>
            <person name="Lipzen A."/>
            <person name="Lutzoni F."/>
            <person name="Magnuson J."/>
            <person name="Mondo S."/>
            <person name="Nolan M."/>
            <person name="Ohm R."/>
            <person name="Pangilinan J."/>
            <person name="Park H.-J."/>
            <person name="Ramirez L."/>
            <person name="Alfaro M."/>
            <person name="Sun H."/>
            <person name="Tritt A."/>
            <person name="Yoshinaga Y."/>
            <person name="Zwiers L.-H."/>
            <person name="Turgeon B."/>
            <person name="Goodwin S."/>
            <person name="Spatafora J."/>
            <person name="Crous P."/>
            <person name="Grigoriev I."/>
        </authorList>
    </citation>
    <scope>NUCLEOTIDE SEQUENCE</scope>
    <source>
        <strain evidence="1">CBS 122367</strain>
    </source>
</reference>
<protein>
    <submittedName>
        <fullName evidence="1">Uncharacterized protein</fullName>
    </submittedName>
</protein>
<organism evidence="1 2">
    <name type="scientific">Lentithecium fluviatile CBS 122367</name>
    <dbReference type="NCBI Taxonomy" id="1168545"/>
    <lineage>
        <taxon>Eukaryota</taxon>
        <taxon>Fungi</taxon>
        <taxon>Dikarya</taxon>
        <taxon>Ascomycota</taxon>
        <taxon>Pezizomycotina</taxon>
        <taxon>Dothideomycetes</taxon>
        <taxon>Pleosporomycetidae</taxon>
        <taxon>Pleosporales</taxon>
        <taxon>Massarineae</taxon>
        <taxon>Lentitheciaceae</taxon>
        <taxon>Lentithecium</taxon>
    </lineage>
</organism>
<accession>A0A6G1IYF1</accession>
<gene>
    <name evidence="1" type="ORF">K458DRAFT_390273</name>
</gene>
<evidence type="ECO:0000313" key="1">
    <source>
        <dbReference type="EMBL" id="KAF2682993.1"/>
    </source>
</evidence>
<name>A0A6G1IYF1_9PLEO</name>